<feature type="compositionally biased region" description="Polar residues" evidence="1">
    <location>
        <begin position="37"/>
        <end position="55"/>
    </location>
</feature>
<dbReference type="AlphaFoldDB" id="F8D6U4"/>
<dbReference type="GeneID" id="89920824"/>
<name>F8D6U4_HALXS</name>
<dbReference type="EMBL" id="CP002839">
    <property type="protein sequence ID" value="AEH35822.1"/>
    <property type="molecule type" value="Genomic_DNA"/>
</dbReference>
<proteinExistence type="predicted"/>
<reference evidence="2 3" key="1">
    <citation type="journal article" date="2012" name="Stand. Genomic Sci.">
        <title>Complete genome sequence of Halopiger xanaduensis type strain (SH-6(T)).</title>
        <authorList>
            <person name="Anderson I."/>
            <person name="Tindall B.J."/>
            <person name="Rohde M."/>
            <person name="Lucas S."/>
            <person name="Han J."/>
            <person name="Lapidus A."/>
            <person name="Cheng J.F."/>
            <person name="Goodwin L."/>
            <person name="Pitluck S."/>
            <person name="Peters L."/>
            <person name="Pati A."/>
            <person name="Mikhailova N."/>
            <person name="Pagani I."/>
            <person name="Teshima H."/>
            <person name="Han C."/>
            <person name="Tapia R."/>
            <person name="Land M."/>
            <person name="Woyke T."/>
            <person name="Klenk H.P."/>
            <person name="Kyrpides N."/>
            <person name="Ivanova N."/>
        </authorList>
    </citation>
    <scope>NUCLEOTIDE SEQUENCE [LARGE SCALE GENOMIC DNA]</scope>
    <source>
        <strain evidence="3">DSM 18323 / JCM 14033 / SH-6</strain>
    </source>
</reference>
<dbReference type="KEGG" id="hxa:Halxa_1189"/>
<keyword evidence="3" id="KW-1185">Reference proteome</keyword>
<feature type="compositionally biased region" description="Low complexity" evidence="1">
    <location>
        <begin position="56"/>
        <end position="107"/>
    </location>
</feature>
<dbReference type="Gene3D" id="1.20.1270.360">
    <property type="match status" value="1"/>
</dbReference>
<gene>
    <name evidence="2" type="ordered locus">Halxa_1189</name>
</gene>
<dbReference type="Pfam" id="PF03860">
    <property type="entry name" value="Csp"/>
    <property type="match status" value="1"/>
</dbReference>
<feature type="region of interest" description="Disordered" evidence="1">
    <location>
        <begin position="1"/>
        <end position="110"/>
    </location>
</feature>
<evidence type="ECO:0000313" key="3">
    <source>
        <dbReference type="Proteomes" id="UP000006794"/>
    </source>
</evidence>
<accession>F8D6U4</accession>
<evidence type="ECO:0000256" key="1">
    <source>
        <dbReference type="SAM" id="MobiDB-lite"/>
    </source>
</evidence>
<dbReference type="Proteomes" id="UP000006794">
    <property type="component" value="Chromosome"/>
</dbReference>
<dbReference type="InterPro" id="IPR005560">
    <property type="entry name" value="Csp_YhjQ"/>
</dbReference>
<sequence length="251" mass="27328">MTHQPPQRQPHEHEQSAYEAMNEQPGRMQQGGGAQMTGVQSGAQSEMRPGTQSGPQMGTGASGQSSQTGTGTQEMSGQMGSQGPQPQSQPQTQIQQQPQMQPQQTGGARSFEDHLTNELRIALEDFTELSHVAGWCAKECAGMGPQMQTCARICQDIAEIAELNEKMIARDSMFGPELAETFIRVATEGLPDIRQYSRQHPHIAETVATIERTMNSCETVLGMVGQQGETGAMNQHGQMDQMEQHGQMGQM</sequence>
<dbReference type="HOGENOM" id="CLU_1105197_0_0_2"/>
<protein>
    <submittedName>
        <fullName evidence="2">Uncharacterized protein</fullName>
    </submittedName>
</protein>
<organism evidence="2 3">
    <name type="scientific">Halopiger xanaduensis (strain DSM 18323 / JCM 14033 / SH-6)</name>
    <dbReference type="NCBI Taxonomy" id="797210"/>
    <lineage>
        <taxon>Archaea</taxon>
        <taxon>Methanobacteriati</taxon>
        <taxon>Methanobacteriota</taxon>
        <taxon>Stenosarchaea group</taxon>
        <taxon>Halobacteria</taxon>
        <taxon>Halobacteriales</taxon>
        <taxon>Natrialbaceae</taxon>
        <taxon>Halopiger</taxon>
    </lineage>
</organism>
<dbReference type="RefSeq" id="WP_013878721.1">
    <property type="nucleotide sequence ID" value="NC_015666.1"/>
</dbReference>
<dbReference type="eggNOG" id="arCOG10152">
    <property type="taxonomic scope" value="Archaea"/>
</dbReference>
<evidence type="ECO:0000313" key="2">
    <source>
        <dbReference type="EMBL" id="AEH35822.1"/>
    </source>
</evidence>